<keyword evidence="1" id="KW-0472">Membrane</keyword>
<reference evidence="2 3" key="1">
    <citation type="submission" date="2012-05" db="EMBL/GenBank/DDBJ databases">
        <authorList>
            <person name="Harkins D.M."/>
            <person name="Madupu R."/>
            <person name="Durkin A.S."/>
            <person name="Torralba M."/>
            <person name="Methe B."/>
            <person name="Sutton G.G."/>
            <person name="Nelson K.E."/>
        </authorList>
    </citation>
    <scope>NUCLEOTIDE SEQUENCE [LARGE SCALE GENOMIC DNA]</scope>
    <source>
        <strain evidence="2 3">F0490</strain>
    </source>
</reference>
<protein>
    <submittedName>
        <fullName evidence="2">Uncharacterized protein</fullName>
    </submittedName>
</protein>
<dbReference type="Proteomes" id="UP000004578">
    <property type="component" value="Unassembled WGS sequence"/>
</dbReference>
<feature type="non-terminal residue" evidence="2">
    <location>
        <position position="82"/>
    </location>
</feature>
<proteinExistence type="predicted"/>
<keyword evidence="1" id="KW-0812">Transmembrane</keyword>
<dbReference type="EMBL" id="AKFS01000150">
    <property type="protein sequence ID" value="EJF46122.1"/>
    <property type="molecule type" value="Genomic_DNA"/>
</dbReference>
<gene>
    <name evidence="2" type="ORF">HMPREF1317_1504</name>
</gene>
<evidence type="ECO:0000313" key="3">
    <source>
        <dbReference type="Proteomes" id="UP000004578"/>
    </source>
</evidence>
<sequence>MDTAAQWAFVLVGVGLAVFGAFELVVGVCARAGRASGRLSLPLPVEAGSAQWERAHRAAWPVLFAGGVLGASHGTALAATAL</sequence>
<keyword evidence="1" id="KW-1133">Transmembrane helix</keyword>
<feature type="transmembrane region" description="Helical" evidence="1">
    <location>
        <begin position="6"/>
        <end position="30"/>
    </location>
</feature>
<comment type="caution">
    <text evidence="2">The sequence shown here is derived from an EMBL/GenBank/DDBJ whole genome shotgun (WGS) entry which is preliminary data.</text>
</comment>
<dbReference type="AlphaFoldDB" id="J0NN15"/>
<evidence type="ECO:0000313" key="2">
    <source>
        <dbReference type="EMBL" id="EJF46122.1"/>
    </source>
</evidence>
<keyword evidence="3" id="KW-1185">Reference proteome</keyword>
<evidence type="ECO:0000256" key="1">
    <source>
        <dbReference type="SAM" id="Phobius"/>
    </source>
</evidence>
<name>J0NN15_9ACTO</name>
<accession>J0NN15</accession>
<dbReference type="RefSeq" id="WP_005869836.1">
    <property type="nucleotide sequence ID" value="NZ_AKFS01000150.1"/>
</dbReference>
<organism evidence="2 3">
    <name type="scientific">Schaalia georgiae F0490</name>
    <dbReference type="NCBI Taxonomy" id="1125717"/>
    <lineage>
        <taxon>Bacteria</taxon>
        <taxon>Bacillati</taxon>
        <taxon>Actinomycetota</taxon>
        <taxon>Actinomycetes</taxon>
        <taxon>Actinomycetales</taxon>
        <taxon>Actinomycetaceae</taxon>
        <taxon>Schaalia</taxon>
    </lineage>
</organism>